<comment type="catalytic activity">
    <reaction evidence="1">
        <text>ATP + protein L-histidine = ADP + protein N-phospho-L-histidine.</text>
        <dbReference type="EC" id="2.7.13.3"/>
    </reaction>
</comment>
<keyword evidence="10" id="KW-1185">Reference proteome</keyword>
<dbReference type="Proteomes" id="UP000617628">
    <property type="component" value="Unassembled WGS sequence"/>
</dbReference>
<dbReference type="InterPro" id="IPR036097">
    <property type="entry name" value="HisK_dim/P_sf"/>
</dbReference>
<dbReference type="SUPFAM" id="SSF55874">
    <property type="entry name" value="ATPase domain of HSP90 chaperone/DNA topoisomerase II/histidine kinase"/>
    <property type="match status" value="1"/>
</dbReference>
<dbReference type="EMBL" id="JAENIL010000038">
    <property type="protein sequence ID" value="MBK1878989.1"/>
    <property type="molecule type" value="Genomic_DNA"/>
</dbReference>
<evidence type="ECO:0000256" key="4">
    <source>
        <dbReference type="ARBA" id="ARBA00022679"/>
    </source>
</evidence>
<accession>A0A934VSY9</accession>
<keyword evidence="4" id="KW-0808">Transferase</keyword>
<dbReference type="PANTHER" id="PTHR43711:SF1">
    <property type="entry name" value="HISTIDINE KINASE 1"/>
    <property type="match status" value="1"/>
</dbReference>
<dbReference type="Pfam" id="PF00512">
    <property type="entry name" value="HisKA"/>
    <property type="match status" value="1"/>
</dbReference>
<organism evidence="9 10">
    <name type="scientific">Pelagicoccus mobilis</name>
    <dbReference type="NCBI Taxonomy" id="415221"/>
    <lineage>
        <taxon>Bacteria</taxon>
        <taxon>Pseudomonadati</taxon>
        <taxon>Verrucomicrobiota</taxon>
        <taxon>Opitutia</taxon>
        <taxon>Puniceicoccales</taxon>
        <taxon>Pelagicoccaceae</taxon>
        <taxon>Pelagicoccus</taxon>
    </lineage>
</organism>
<keyword evidence="3" id="KW-0597">Phosphoprotein</keyword>
<dbReference type="Gene3D" id="1.10.287.130">
    <property type="match status" value="1"/>
</dbReference>
<dbReference type="SMART" id="SM00388">
    <property type="entry name" value="HisKA"/>
    <property type="match status" value="1"/>
</dbReference>
<evidence type="ECO:0000259" key="8">
    <source>
        <dbReference type="PROSITE" id="PS50109"/>
    </source>
</evidence>
<dbReference type="Gene3D" id="3.30.565.10">
    <property type="entry name" value="Histidine kinase-like ATPase, C-terminal domain"/>
    <property type="match status" value="1"/>
</dbReference>
<feature type="domain" description="Histidine kinase" evidence="8">
    <location>
        <begin position="405"/>
        <end position="620"/>
    </location>
</feature>
<dbReference type="GO" id="GO:0000155">
    <property type="term" value="F:phosphorelay sensor kinase activity"/>
    <property type="evidence" value="ECO:0007669"/>
    <property type="project" value="InterPro"/>
</dbReference>
<keyword evidence="5 9" id="KW-0418">Kinase</keyword>
<dbReference type="AlphaFoldDB" id="A0A934VSY9"/>
<dbReference type="InterPro" id="IPR003594">
    <property type="entry name" value="HATPase_dom"/>
</dbReference>
<dbReference type="SMART" id="SM00387">
    <property type="entry name" value="HATPase_c"/>
    <property type="match status" value="1"/>
</dbReference>
<evidence type="ECO:0000256" key="3">
    <source>
        <dbReference type="ARBA" id="ARBA00022553"/>
    </source>
</evidence>
<keyword evidence="6" id="KW-0902">Two-component regulatory system</keyword>
<evidence type="ECO:0000313" key="9">
    <source>
        <dbReference type="EMBL" id="MBK1878989.1"/>
    </source>
</evidence>
<keyword evidence="7" id="KW-0472">Membrane</keyword>
<evidence type="ECO:0000313" key="10">
    <source>
        <dbReference type="Proteomes" id="UP000617628"/>
    </source>
</evidence>
<dbReference type="InterPro" id="IPR005467">
    <property type="entry name" value="His_kinase_dom"/>
</dbReference>
<dbReference type="InterPro" id="IPR003661">
    <property type="entry name" value="HisK_dim/P_dom"/>
</dbReference>
<dbReference type="Pfam" id="PF02518">
    <property type="entry name" value="HATPase_c"/>
    <property type="match status" value="1"/>
</dbReference>
<dbReference type="InterPro" id="IPR050736">
    <property type="entry name" value="Sensor_HK_Regulatory"/>
</dbReference>
<evidence type="ECO:0000256" key="5">
    <source>
        <dbReference type="ARBA" id="ARBA00022777"/>
    </source>
</evidence>
<dbReference type="PRINTS" id="PR00344">
    <property type="entry name" value="BCTRLSENSOR"/>
</dbReference>
<proteinExistence type="predicted"/>
<sequence length="620" mass="69697">MSDSLHFVALLPVFAKRLAFLVRHAGCVFVFLASCWAMNAAERNVLYLNSYNLGYKWTDEVTEGVFERFSAEKDIGVYSEFLDAKRFPAIGVGEDALGLLRSKYEGKVFDVILCSDNAAVDFVLKYRDEEIFKEVPVVFCGITNTEDYLGVDRLWGVREDHNFEEYIETIYRLKPDVEELHLVLNPTPTGQLYRKIFESIEEKWVGRLSFRYHMGHRVDEVPEYYSGLGKNGLLYYIVVTNDRDGNPVSSFEFLGALKEHCSVPIFGDLMGENSVGLVGGPANEGLLQGTMAAGLAIDLIRGRTLARKIENRRVTWYFDYAEMKKAGMDPAAIPVGSVLLNEPSGIWEKHRREIIVVGVVLVLLVVAVLLLVSMLILKRNHEEELVKEKEKAEQSDRLKSAFLQNISHEIRTPLNAMIGFSNLLRHDTTLDEAAQESVDHIMNGGYILRDTISNILEFSRIESEGIGVEPSDVLLIEVLRKLRSEDVVDTWGEERLQIIDETPAGTVLRVDAVMLVKALAHLVHNGLKFSKDRPVTLRCRLETEEVVFTVEDQGIGITDTNVKQMFLPFRKGNLGATEFYPGAGLGLTITVSYVERMRGEVTIAPRQGKGTKASLKIPVR</sequence>
<dbReference type="InterPro" id="IPR004358">
    <property type="entry name" value="Sig_transdc_His_kin-like_C"/>
</dbReference>
<evidence type="ECO:0000256" key="6">
    <source>
        <dbReference type="ARBA" id="ARBA00023012"/>
    </source>
</evidence>
<dbReference type="SUPFAM" id="SSF47384">
    <property type="entry name" value="Homodimeric domain of signal transducing histidine kinase"/>
    <property type="match status" value="1"/>
</dbReference>
<reference evidence="9" key="1">
    <citation type="submission" date="2021-01" db="EMBL/GenBank/DDBJ databases">
        <title>Modified the classification status of verrucomicrobia.</title>
        <authorList>
            <person name="Feng X."/>
        </authorList>
    </citation>
    <scope>NUCLEOTIDE SEQUENCE</scope>
    <source>
        <strain evidence="9">KCTC 13126</strain>
    </source>
</reference>
<keyword evidence="7" id="KW-0812">Transmembrane</keyword>
<gene>
    <name evidence="9" type="ORF">JIN87_19045</name>
</gene>
<dbReference type="CDD" id="cd00082">
    <property type="entry name" value="HisKA"/>
    <property type="match status" value="1"/>
</dbReference>
<protein>
    <recommendedName>
        <fullName evidence="2">histidine kinase</fullName>
        <ecNumber evidence="2">2.7.13.3</ecNumber>
    </recommendedName>
</protein>
<evidence type="ECO:0000256" key="7">
    <source>
        <dbReference type="SAM" id="Phobius"/>
    </source>
</evidence>
<keyword evidence="7" id="KW-1133">Transmembrane helix</keyword>
<feature type="transmembrane region" description="Helical" evidence="7">
    <location>
        <begin position="354"/>
        <end position="377"/>
    </location>
</feature>
<dbReference type="PROSITE" id="PS50109">
    <property type="entry name" value="HIS_KIN"/>
    <property type="match status" value="1"/>
</dbReference>
<name>A0A934VSY9_9BACT</name>
<dbReference type="PANTHER" id="PTHR43711">
    <property type="entry name" value="TWO-COMPONENT HISTIDINE KINASE"/>
    <property type="match status" value="1"/>
</dbReference>
<dbReference type="InterPro" id="IPR036890">
    <property type="entry name" value="HATPase_C_sf"/>
</dbReference>
<comment type="caution">
    <text evidence="9">The sequence shown here is derived from an EMBL/GenBank/DDBJ whole genome shotgun (WGS) entry which is preliminary data.</text>
</comment>
<evidence type="ECO:0000256" key="2">
    <source>
        <dbReference type="ARBA" id="ARBA00012438"/>
    </source>
</evidence>
<evidence type="ECO:0000256" key="1">
    <source>
        <dbReference type="ARBA" id="ARBA00000085"/>
    </source>
</evidence>
<dbReference type="EC" id="2.7.13.3" evidence="2"/>